<dbReference type="EMBL" id="CP001145">
    <property type="protein sequence ID" value="ACI18017.1"/>
    <property type="molecule type" value="Genomic_DNA"/>
</dbReference>
<name>B5Y6B0_COPPD</name>
<evidence type="ECO:0000313" key="3">
    <source>
        <dbReference type="Proteomes" id="UP000001732"/>
    </source>
</evidence>
<evidence type="ECO:0008006" key="4">
    <source>
        <dbReference type="Google" id="ProtNLM"/>
    </source>
</evidence>
<dbReference type="KEGG" id="cpo:COPRO5265_1532"/>
<keyword evidence="3" id="KW-1185">Reference proteome</keyword>
<reference evidence="2 3" key="2">
    <citation type="journal article" date="2014" name="Genome Announc.">
        <title>Complete Genome Sequence of Coprothermobacter proteolyticus DSM 5265.</title>
        <authorList>
            <person name="Alexiev A."/>
            <person name="Coil D.A."/>
            <person name="Badger J.H."/>
            <person name="Enticknap J."/>
            <person name="Ward N."/>
            <person name="Robb F.T."/>
            <person name="Eisen J.A."/>
        </authorList>
    </citation>
    <scope>NUCLEOTIDE SEQUENCE [LARGE SCALE GENOMIC DNA]</scope>
    <source>
        <strain evidence="3">ATCC 35245 / DSM 5265 / OCM 4 / BT</strain>
    </source>
</reference>
<proteinExistence type="predicted"/>
<keyword evidence="1" id="KW-0732">Signal</keyword>
<accession>B5Y6B0</accession>
<feature type="chain" id="PRO_5015142645" description="Lipoprotein" evidence="1">
    <location>
        <begin position="21"/>
        <end position="365"/>
    </location>
</feature>
<dbReference type="RefSeq" id="WP_012544667.1">
    <property type="nucleotide sequence ID" value="NC_011295.1"/>
</dbReference>
<evidence type="ECO:0000313" key="2">
    <source>
        <dbReference type="EMBL" id="ACI18017.1"/>
    </source>
</evidence>
<gene>
    <name evidence="2" type="ordered locus">COPRO5265_1532</name>
</gene>
<reference evidence="3" key="1">
    <citation type="submission" date="2008-08" db="EMBL/GenBank/DDBJ databases">
        <title>The complete genome sequence of Coprothermobacter proteolyticus strain ATCC 5245 / DSM 5265 / BT.</title>
        <authorList>
            <person name="Dodson R.J."/>
            <person name="Durkin A.S."/>
            <person name="Wu M."/>
            <person name="Eisen J."/>
            <person name="Sutton G."/>
        </authorList>
    </citation>
    <scope>NUCLEOTIDE SEQUENCE [LARGE SCALE GENOMIC DNA]</scope>
    <source>
        <strain evidence="3">ATCC 35245 / DSM 5265 / OCM 4 / BT</strain>
    </source>
</reference>
<dbReference type="PROSITE" id="PS51257">
    <property type="entry name" value="PROKAR_LIPOPROTEIN"/>
    <property type="match status" value="1"/>
</dbReference>
<evidence type="ECO:0000256" key="1">
    <source>
        <dbReference type="SAM" id="SignalP"/>
    </source>
</evidence>
<dbReference type="AlphaFoldDB" id="B5Y6B0"/>
<protein>
    <recommendedName>
        <fullName evidence="4">Lipoprotein</fullName>
    </recommendedName>
</protein>
<dbReference type="HOGENOM" id="CLU_758017_0_0_9"/>
<sequence length="365" mass="39595">MMKRSFGLLACLLTVTISLLGCTGTTSENTVPLLLEYNNEEKISYVKALWAPEKGTVEIGKDPVLSYPNNDKQVVALHWEGPDSVTVFTREATTNLAQIQTNGVKVNVISLANSLPIYYDPLVAYTTNEAIYAAGVGAAATTISKISATGMQQYQVANGTFLGLGAMDDKIYVLVGKQQPYVPPETGTIPGSATMSIILDIINPDGSMTVKTVTDNYDASILTLAELDIPFANGCFYLDSLRLDVTSTEPKLVEVTSITKGLKTVGTATKLEPFTFYEETTFPSYTKYKDYLVAVGQTVGPNELTIAAFKNDELAGFTLITPYSRLRPIPEQLKTTKVYTYDAHGKQLNSYAINTPESVVVPMTP</sequence>
<dbReference type="Proteomes" id="UP000001732">
    <property type="component" value="Chromosome"/>
</dbReference>
<organism evidence="2 3">
    <name type="scientific">Coprothermobacter proteolyticus (strain ATCC 35245 / DSM 5265 / OCM 4 / BT)</name>
    <dbReference type="NCBI Taxonomy" id="309798"/>
    <lineage>
        <taxon>Bacteria</taxon>
        <taxon>Pseudomonadati</taxon>
        <taxon>Coprothermobacterota</taxon>
        <taxon>Coprothermobacteria</taxon>
        <taxon>Coprothermobacterales</taxon>
        <taxon>Coprothermobacteraceae</taxon>
        <taxon>Coprothermobacter</taxon>
    </lineage>
</organism>
<dbReference type="STRING" id="309798.COPRO5265_1532"/>
<feature type="signal peptide" evidence="1">
    <location>
        <begin position="1"/>
        <end position="20"/>
    </location>
</feature>